<evidence type="ECO:0000256" key="1">
    <source>
        <dbReference type="SAM" id="MobiDB-lite"/>
    </source>
</evidence>
<dbReference type="EMBL" id="BJHX01000001">
    <property type="protein sequence ID" value="GDY68734.1"/>
    <property type="molecule type" value="Genomic_DNA"/>
</dbReference>
<feature type="compositionally biased region" description="Basic residues" evidence="1">
    <location>
        <begin position="16"/>
        <end position="25"/>
    </location>
</feature>
<feature type="region of interest" description="Disordered" evidence="1">
    <location>
        <begin position="314"/>
        <end position="354"/>
    </location>
</feature>
<comment type="caution">
    <text evidence="2">The sequence shown here is derived from an EMBL/GenBank/DDBJ whole genome shotgun (WGS) entry which is preliminary data.</text>
</comment>
<organism evidence="2 3">
    <name type="scientific">Streptomyces avermitilis</name>
    <dbReference type="NCBI Taxonomy" id="33903"/>
    <lineage>
        <taxon>Bacteria</taxon>
        <taxon>Bacillati</taxon>
        <taxon>Actinomycetota</taxon>
        <taxon>Actinomycetes</taxon>
        <taxon>Kitasatosporales</taxon>
        <taxon>Streptomycetaceae</taxon>
        <taxon>Streptomyces</taxon>
    </lineage>
</organism>
<feature type="compositionally biased region" description="Basic and acidic residues" evidence="1">
    <location>
        <begin position="337"/>
        <end position="354"/>
    </location>
</feature>
<proteinExistence type="predicted"/>
<feature type="region of interest" description="Disordered" evidence="1">
    <location>
        <begin position="1"/>
        <end position="25"/>
    </location>
</feature>
<accession>A0A4D4MA96</accession>
<name>A0A4D4MA96_STRAX</name>
<gene>
    <name evidence="2" type="ORF">SAV14893_081270</name>
</gene>
<sequence>MVSERAHAKLNQIAARKTRPPKQKTRPLAQLRALWKSSAILTSGVPVDIINSLREYARAAAAAIRARVAAVVDVALAAVDVAATVFVMNDGGRFHRRHLLAEARRHLALVLRGRRRDPGLDDRIVAAATSTHCRGISDPKTVRGLQAGYRLYTARWDLPDLPARRRPPTPAPGPDRRPPADPGEPAAPRPPDQKAGEWEIPRIPPQYERAALADAVVREKLRTTTTTAVRGRAYDVVAHQQAAMPEQLLAPAPAPAVPEHEEPEAGHREAIDLTALRPLRESRTDAEALDLTAERLRHLGAAFTAAADRARATMDRYAEQDDADAARPRPVRQGDQQAHRPQEPGPHRGREAGH</sequence>
<dbReference type="Proteomes" id="UP000302139">
    <property type="component" value="Unassembled WGS sequence"/>
</dbReference>
<dbReference type="RefSeq" id="WP_242432244.1">
    <property type="nucleotide sequence ID" value="NZ_BAABTN010000050.1"/>
</dbReference>
<reference evidence="2 3" key="1">
    <citation type="submission" date="2019-04" db="EMBL/GenBank/DDBJ databases">
        <title>Draft genome sequences of Streptomyces avermitilis NBRC 14893.</title>
        <authorList>
            <person name="Komaki H."/>
            <person name="Tamura T."/>
            <person name="Hosoyama A."/>
        </authorList>
    </citation>
    <scope>NUCLEOTIDE SEQUENCE [LARGE SCALE GENOMIC DNA]</scope>
    <source>
        <strain evidence="2 3">NBRC 14893</strain>
    </source>
</reference>
<dbReference type="AlphaFoldDB" id="A0A4D4MA96"/>
<feature type="region of interest" description="Disordered" evidence="1">
    <location>
        <begin position="160"/>
        <end position="200"/>
    </location>
</feature>
<feature type="compositionally biased region" description="Basic and acidic residues" evidence="1">
    <location>
        <begin position="314"/>
        <end position="327"/>
    </location>
</feature>
<feature type="compositionally biased region" description="Pro residues" evidence="1">
    <location>
        <begin position="180"/>
        <end position="190"/>
    </location>
</feature>
<evidence type="ECO:0000313" key="3">
    <source>
        <dbReference type="Proteomes" id="UP000302139"/>
    </source>
</evidence>
<protein>
    <submittedName>
        <fullName evidence="2">Uncharacterized protein</fullName>
    </submittedName>
</protein>
<evidence type="ECO:0000313" key="2">
    <source>
        <dbReference type="EMBL" id="GDY68734.1"/>
    </source>
</evidence>
<feature type="compositionally biased region" description="Basic and acidic residues" evidence="1">
    <location>
        <begin position="191"/>
        <end position="200"/>
    </location>
</feature>